<evidence type="ECO:0000313" key="2">
    <source>
        <dbReference type="EMBL" id="MBP1299771.1"/>
    </source>
</evidence>
<proteinExistence type="predicted"/>
<dbReference type="AlphaFoldDB" id="A0A8I1YKK7"/>
<name>A0A8I1YKK7_BRAEL</name>
<gene>
    <name evidence="2" type="ORF">JOH49_009524</name>
</gene>
<evidence type="ECO:0000256" key="1">
    <source>
        <dbReference type="SAM" id="SignalP"/>
    </source>
</evidence>
<reference evidence="2" key="1">
    <citation type="submission" date="2021-02" db="EMBL/GenBank/DDBJ databases">
        <title>Genomic Encyclopedia of Type Strains, Phase IV (KMG-V): Genome sequencing to study the core and pangenomes of soil and plant-associated prokaryotes.</title>
        <authorList>
            <person name="Whitman W."/>
        </authorList>
    </citation>
    <scope>NUCLEOTIDE SEQUENCE</scope>
    <source>
        <strain evidence="2">USDA 406</strain>
    </source>
</reference>
<dbReference type="Proteomes" id="UP000673383">
    <property type="component" value="Unassembled WGS sequence"/>
</dbReference>
<protein>
    <submittedName>
        <fullName evidence="2">Uncharacterized protein</fullName>
    </submittedName>
</protein>
<sequence>MLLIEALCILCPLSTIASCEAAISEMLDAMPDQEWNALALACMHSHRAARGTPHKSEPAKQPPLNLESMRFSYLIALLEAARFERSVFLKFLRNYAGSELAYLEFRQTQAVTHAVTGELDWDKALRIVRESYARGAHASELDFHLRNVPVPMPTDIYTEVLSNSQLYPVAVCDAAEAAATGAARKAVRPVSAVATTERWFAFDRY</sequence>
<feature type="signal peptide" evidence="1">
    <location>
        <begin position="1"/>
        <end position="17"/>
    </location>
</feature>
<dbReference type="RefSeq" id="WP_209945920.1">
    <property type="nucleotide sequence ID" value="NZ_JAFICZ010000001.1"/>
</dbReference>
<evidence type="ECO:0000313" key="3">
    <source>
        <dbReference type="Proteomes" id="UP000673383"/>
    </source>
</evidence>
<accession>A0A8I1YKK7</accession>
<keyword evidence="1" id="KW-0732">Signal</keyword>
<organism evidence="2 3">
    <name type="scientific">Bradyrhizobium elkanii</name>
    <dbReference type="NCBI Taxonomy" id="29448"/>
    <lineage>
        <taxon>Bacteria</taxon>
        <taxon>Pseudomonadati</taxon>
        <taxon>Pseudomonadota</taxon>
        <taxon>Alphaproteobacteria</taxon>
        <taxon>Hyphomicrobiales</taxon>
        <taxon>Nitrobacteraceae</taxon>
        <taxon>Bradyrhizobium</taxon>
    </lineage>
</organism>
<feature type="chain" id="PRO_5034024870" evidence="1">
    <location>
        <begin position="18"/>
        <end position="205"/>
    </location>
</feature>
<dbReference type="EMBL" id="JAFICZ010000001">
    <property type="protein sequence ID" value="MBP1299771.1"/>
    <property type="molecule type" value="Genomic_DNA"/>
</dbReference>
<comment type="caution">
    <text evidence="2">The sequence shown here is derived from an EMBL/GenBank/DDBJ whole genome shotgun (WGS) entry which is preliminary data.</text>
</comment>